<evidence type="ECO:0000256" key="1">
    <source>
        <dbReference type="SAM" id="Coils"/>
    </source>
</evidence>
<keyword evidence="4" id="KW-1185">Reference proteome</keyword>
<comment type="caution">
    <text evidence="3">The sequence shown here is derived from an EMBL/GenBank/DDBJ whole genome shotgun (WGS) entry which is preliminary data.</text>
</comment>
<evidence type="ECO:0000256" key="2">
    <source>
        <dbReference type="SAM" id="Phobius"/>
    </source>
</evidence>
<reference evidence="3 4" key="1">
    <citation type="submission" date="2019-10" db="EMBL/GenBank/DDBJ databases">
        <title>Streptomyces smaragdinus sp. nov. and Streptomyces fabii sp. nov., isolated from the gut of fungus growing-termite Macrotermes natalensis.</title>
        <authorList>
            <person name="Schwitalla J."/>
            <person name="Benndorf R."/>
            <person name="Martin K."/>
            <person name="De Beer W."/>
            <person name="Kaster A.-K."/>
            <person name="Vollmers J."/>
            <person name="Poulsen M."/>
            <person name="Beemelmanns C."/>
        </authorList>
    </citation>
    <scope>NUCLEOTIDE SEQUENCE [LARGE SCALE GENOMIC DNA]</scope>
    <source>
        <strain evidence="3 4">RB5</strain>
    </source>
</reference>
<feature type="transmembrane region" description="Helical" evidence="2">
    <location>
        <begin position="12"/>
        <end position="36"/>
    </location>
</feature>
<feature type="transmembrane region" description="Helical" evidence="2">
    <location>
        <begin position="56"/>
        <end position="73"/>
    </location>
</feature>
<evidence type="ECO:0000313" key="4">
    <source>
        <dbReference type="Proteomes" id="UP000466345"/>
    </source>
</evidence>
<dbReference type="Proteomes" id="UP000466345">
    <property type="component" value="Unassembled WGS sequence"/>
</dbReference>
<keyword evidence="1" id="KW-0175">Coiled coil</keyword>
<dbReference type="EMBL" id="WEGJ01000009">
    <property type="protein sequence ID" value="MQY12943.1"/>
    <property type="molecule type" value="Genomic_DNA"/>
</dbReference>
<keyword evidence="2" id="KW-0812">Transmembrane</keyword>
<accession>A0A7K0CI04</accession>
<evidence type="ECO:0008006" key="5">
    <source>
        <dbReference type="Google" id="ProtNLM"/>
    </source>
</evidence>
<dbReference type="AlphaFoldDB" id="A0A7K0CI04"/>
<dbReference type="InterPro" id="IPR045728">
    <property type="entry name" value="DUF6082"/>
</dbReference>
<feature type="coiled-coil region" evidence="1">
    <location>
        <begin position="74"/>
        <end position="101"/>
    </location>
</feature>
<name>A0A7K0CI04_9ACTN</name>
<organism evidence="3 4">
    <name type="scientific">Streptomyces smaragdinus</name>
    <dbReference type="NCBI Taxonomy" id="2585196"/>
    <lineage>
        <taxon>Bacteria</taxon>
        <taxon>Bacillati</taxon>
        <taxon>Actinomycetota</taxon>
        <taxon>Actinomycetes</taxon>
        <taxon>Kitasatosporales</taxon>
        <taxon>Streptomycetaceae</taxon>
        <taxon>Streptomyces</taxon>
    </lineage>
</organism>
<dbReference type="OrthoDB" id="4238512at2"/>
<keyword evidence="2" id="KW-0472">Membrane</keyword>
<protein>
    <recommendedName>
        <fullName evidence="5">DUF4760 domain-containing protein</fullName>
    </recommendedName>
</protein>
<keyword evidence="2" id="KW-1133">Transmembrane helix</keyword>
<proteinExistence type="predicted"/>
<dbReference type="RefSeq" id="WP_153452526.1">
    <property type="nucleotide sequence ID" value="NZ_WEGJ01000009.1"/>
</dbReference>
<evidence type="ECO:0000313" key="3">
    <source>
        <dbReference type="EMBL" id="MQY12943.1"/>
    </source>
</evidence>
<sequence length="222" mass="25178">MSNAPHGHHRSIGAAFAVALLASVGVIALVSTLSLAIAKAMKSIAGDDVSFDPANAVFSGLAFAVVVVALTLQQRQLHHQNERLTDQLEEMTKSNGLAKRNELIEMRRLHMEMIGKALDNPELVPVLDTYDEEIPLELQRQFLYANLLFCHLLNLYTLGQISEPEAYGYLRTTCHNEIFRQFWKATREHRRSLRYESEEAYLGRIVDGIISRMEQQGDWWNV</sequence>
<dbReference type="Pfam" id="PF19560">
    <property type="entry name" value="DUF6082"/>
    <property type="match status" value="1"/>
</dbReference>
<gene>
    <name evidence="3" type="ORF">SRB5_30820</name>
</gene>